<proteinExistence type="predicted"/>
<dbReference type="RefSeq" id="WP_092019610.1">
    <property type="nucleotide sequence ID" value="NZ_FOXH01000020.1"/>
</dbReference>
<dbReference type="Proteomes" id="UP000199306">
    <property type="component" value="Unassembled WGS sequence"/>
</dbReference>
<name>A0A1I5YNE8_9BACT</name>
<accession>A0A1I5YNE8</accession>
<protein>
    <recommendedName>
        <fullName evidence="3">DUF4932 domain-containing protein</fullName>
    </recommendedName>
</protein>
<dbReference type="OrthoDB" id="6402335at2"/>
<dbReference type="Pfam" id="PF16286">
    <property type="entry name" value="DUF4932"/>
    <property type="match status" value="1"/>
</dbReference>
<dbReference type="AlphaFoldDB" id="A0A1I5YNE8"/>
<evidence type="ECO:0000313" key="1">
    <source>
        <dbReference type="EMBL" id="SFQ45791.1"/>
    </source>
</evidence>
<reference evidence="1 2" key="1">
    <citation type="submission" date="2016-10" db="EMBL/GenBank/DDBJ databases">
        <authorList>
            <person name="de Groot N.N."/>
        </authorList>
    </citation>
    <scope>NUCLEOTIDE SEQUENCE [LARGE SCALE GENOMIC DNA]</scope>
    <source>
        <strain evidence="2">E92,LMG 26720,CCM 7988</strain>
    </source>
</reference>
<dbReference type="InterPro" id="IPR032560">
    <property type="entry name" value="DUF4932"/>
</dbReference>
<sequence>MQKKLFFVVALFWTPLTFCQQSGKHSIQVQLNRNVELLGFVYFLGYEGNQSETDLTYSIEKKKRYAYGLSLYQQYKTYKNSKPLSVIVGFAENIWLDYLISLLIQLEDFPYARLSNQVDEKYYLRFSPANDPVEARYNVSLFIDAMNKLYREVDFDKYFSRYQKKYENAIAQVKNSLPDKRFIPAMENFYGQSMDYYFLIPSLTIPAGMGFGVKYSLADTTRAFHVFGTFGLQHFADDTDLDMGFNDRTHLLELSTHEFGHSFVNQAVDKVPEELIAKTEKLFEPIKSAMSNQGYTGWKACLYEHFVRAGEVMIARNLGNISEAERLKINYIEDRKFVYLPVILEEFEMYNKSKLYSYTQTVENAMRKLFKKVSE</sequence>
<evidence type="ECO:0000313" key="2">
    <source>
        <dbReference type="Proteomes" id="UP000199306"/>
    </source>
</evidence>
<evidence type="ECO:0008006" key="3">
    <source>
        <dbReference type="Google" id="ProtNLM"/>
    </source>
</evidence>
<dbReference type="EMBL" id="FOXH01000020">
    <property type="protein sequence ID" value="SFQ45791.1"/>
    <property type="molecule type" value="Genomic_DNA"/>
</dbReference>
<keyword evidence="2" id="KW-1185">Reference proteome</keyword>
<organism evidence="1 2">
    <name type="scientific">Pseudarcicella hirudinis</name>
    <dbReference type="NCBI Taxonomy" id="1079859"/>
    <lineage>
        <taxon>Bacteria</taxon>
        <taxon>Pseudomonadati</taxon>
        <taxon>Bacteroidota</taxon>
        <taxon>Cytophagia</taxon>
        <taxon>Cytophagales</taxon>
        <taxon>Flectobacillaceae</taxon>
        <taxon>Pseudarcicella</taxon>
    </lineage>
</organism>
<gene>
    <name evidence="1" type="ORF">SAMN04515674_12036</name>
</gene>